<name>A0A8I0APQ7_9FIRM</name>
<dbReference type="EMBL" id="JACOOX010000004">
    <property type="protein sequence ID" value="MBC5663034.1"/>
    <property type="molecule type" value="Genomic_DNA"/>
</dbReference>
<dbReference type="PANTHER" id="PTHR43415:SF3">
    <property type="entry name" value="GNAT-FAMILY ACETYLTRANSFERASE"/>
    <property type="match status" value="1"/>
</dbReference>
<dbReference type="SUPFAM" id="SSF55729">
    <property type="entry name" value="Acyl-CoA N-acyltransferases (Nat)"/>
    <property type="match status" value="1"/>
</dbReference>
<dbReference type="GO" id="GO:0016747">
    <property type="term" value="F:acyltransferase activity, transferring groups other than amino-acyl groups"/>
    <property type="evidence" value="ECO:0007669"/>
    <property type="project" value="InterPro"/>
</dbReference>
<comment type="caution">
    <text evidence="2">The sequence shown here is derived from an EMBL/GenBank/DDBJ whole genome shotgun (WGS) entry which is preliminary data.</text>
</comment>
<dbReference type="Gene3D" id="3.40.630.30">
    <property type="match status" value="1"/>
</dbReference>
<feature type="domain" description="N-acetyltransferase" evidence="1">
    <location>
        <begin position="24"/>
        <end position="168"/>
    </location>
</feature>
<accession>A0A8I0APQ7</accession>
<protein>
    <submittedName>
        <fullName evidence="2">GNAT family N-acetyltransferase</fullName>
    </submittedName>
</protein>
<keyword evidence="3" id="KW-1185">Reference proteome</keyword>
<dbReference type="PANTHER" id="PTHR43415">
    <property type="entry name" value="SPERMIDINE N(1)-ACETYLTRANSFERASE"/>
    <property type="match status" value="1"/>
</dbReference>
<dbReference type="InterPro" id="IPR016181">
    <property type="entry name" value="Acyl_CoA_acyltransferase"/>
</dbReference>
<evidence type="ECO:0000259" key="1">
    <source>
        <dbReference type="PROSITE" id="PS51186"/>
    </source>
</evidence>
<reference evidence="2 3" key="1">
    <citation type="submission" date="2020-08" db="EMBL/GenBank/DDBJ databases">
        <title>Genome public.</title>
        <authorList>
            <person name="Liu C."/>
            <person name="Sun Q."/>
        </authorList>
    </citation>
    <scope>NUCLEOTIDE SEQUENCE [LARGE SCALE GENOMIC DNA]</scope>
    <source>
        <strain evidence="2 3">NSJ-10</strain>
    </source>
</reference>
<evidence type="ECO:0000313" key="3">
    <source>
        <dbReference type="Proteomes" id="UP000615234"/>
    </source>
</evidence>
<keyword evidence="2" id="KW-0808">Transferase</keyword>
<organism evidence="2 3">
    <name type="scientific">Coprococcus hominis</name>
    <name type="common">ex Liu et al. 2022</name>
    <dbReference type="NCBI Taxonomy" id="2763039"/>
    <lineage>
        <taxon>Bacteria</taxon>
        <taxon>Bacillati</taxon>
        <taxon>Bacillota</taxon>
        <taxon>Clostridia</taxon>
        <taxon>Lachnospirales</taxon>
        <taxon>Lachnospiraceae</taxon>
        <taxon>Coprococcus</taxon>
    </lineage>
</organism>
<dbReference type="RefSeq" id="WP_186847725.1">
    <property type="nucleotide sequence ID" value="NZ_JACOOX010000004.1"/>
</dbReference>
<dbReference type="PROSITE" id="PS51186">
    <property type="entry name" value="GNAT"/>
    <property type="match status" value="1"/>
</dbReference>
<evidence type="ECO:0000313" key="2">
    <source>
        <dbReference type="EMBL" id="MBC5663034.1"/>
    </source>
</evidence>
<dbReference type="Pfam" id="PF13302">
    <property type="entry name" value="Acetyltransf_3"/>
    <property type="match status" value="1"/>
</dbReference>
<proteinExistence type="predicted"/>
<gene>
    <name evidence="2" type="ORF">H8S09_09045</name>
</gene>
<dbReference type="Proteomes" id="UP000615234">
    <property type="component" value="Unassembled WGS sequence"/>
</dbReference>
<dbReference type="AlphaFoldDB" id="A0A8I0APQ7"/>
<dbReference type="InterPro" id="IPR000182">
    <property type="entry name" value="GNAT_dom"/>
</dbReference>
<sequence length="306" mass="35357">MCSSSVVRLRGEHVDLCTFRRDPEAILKYTKWVNNPDFNRFIGKNNAVAGYEEEEEWAKSECGFIFNITDKDGLLLGNATIKLHNRNAFLGILIGESEHWNKGYGTETIKLMLEYCFDELNCHRVGLTLNSENSRAEHCYEKAGLKECGRDHESLWSHGHWQDLVRMEILEQDFRRLCVRRSNEEATLAEVIAESFMHSDGKDFAIEDYLDDMPAVRASVDEILDCIDSYDGILDLYVKLFTDFASLLNDNEKNMLKRKYEQNFDLPLPCRAADEVSDMSEDTEESEQTKADRAKLYEMLLKAPFE</sequence>